<reference evidence="2 3" key="2">
    <citation type="journal article" date="2022" name="Mar. Drugs">
        <title>Bioassay-Guided Fractionation Leads to the Detection of Cholic Acid Generated by the Rare Thalassomonas sp.</title>
        <authorList>
            <person name="Pheiffer F."/>
            <person name="Schneider Y.K."/>
            <person name="Hansen E.H."/>
            <person name="Andersen J.H."/>
            <person name="Isaksson J."/>
            <person name="Busche T."/>
            <person name="R C."/>
            <person name="Kalinowski J."/>
            <person name="Zyl L.V."/>
            <person name="Trindade M."/>
        </authorList>
    </citation>
    <scope>NUCLEOTIDE SEQUENCE [LARGE SCALE GENOMIC DNA]</scope>
    <source>
        <strain evidence="2 3">A5K-106</strain>
    </source>
</reference>
<protein>
    <submittedName>
        <fullName evidence="2">Uncharacterized protein</fullName>
    </submittedName>
</protein>
<dbReference type="KEGG" id="tact:SG35_031850"/>
<name>A0AAE9YW95_9GAMM</name>
<proteinExistence type="predicted"/>
<dbReference type="Proteomes" id="UP000032568">
    <property type="component" value="Chromosome pTact"/>
</dbReference>
<gene>
    <name evidence="2" type="ORF">SG35_031850</name>
</gene>
<keyword evidence="3" id="KW-1185">Reference proteome</keyword>
<evidence type="ECO:0000313" key="3">
    <source>
        <dbReference type="Proteomes" id="UP000032568"/>
    </source>
</evidence>
<evidence type="ECO:0000313" key="2">
    <source>
        <dbReference type="EMBL" id="WDE02346.1"/>
    </source>
</evidence>
<keyword evidence="1" id="KW-0175">Coiled coil</keyword>
<sequence>MKKYFLACAAVLTAFLTGYFFAGKFNVELVAVKPARPATAVTGQVMVAGDLADGQCSADKEQLARLQQLLNEKEQQLDSQQQALLAMQTLGERYQVMMAALGDKGYFRGPRILENFQANDMFFEFFQLSPEQEQAIKEVSANALLSIQDWEILNAYLLTKDDKKIVYEIPVAAEEAQGVKNKLIDDLVTVLGEENRELSHQFLGDLFEQFAFKRIVTLQVLRARDPAVSSQRFKLRVKMFDTHGQRRRSAANTYGQIPKRFSHLFNEFSSAHQ</sequence>
<feature type="coiled-coil region" evidence="1">
    <location>
        <begin position="56"/>
        <end position="90"/>
    </location>
</feature>
<dbReference type="AlphaFoldDB" id="A0AAE9YW95"/>
<organism evidence="2 3">
    <name type="scientific">Thalassomonas actiniarum</name>
    <dbReference type="NCBI Taxonomy" id="485447"/>
    <lineage>
        <taxon>Bacteria</taxon>
        <taxon>Pseudomonadati</taxon>
        <taxon>Pseudomonadota</taxon>
        <taxon>Gammaproteobacteria</taxon>
        <taxon>Alteromonadales</taxon>
        <taxon>Colwelliaceae</taxon>
        <taxon>Thalassomonas</taxon>
    </lineage>
</organism>
<dbReference type="EMBL" id="CP059736">
    <property type="protein sequence ID" value="WDE02346.1"/>
    <property type="molecule type" value="Genomic_DNA"/>
</dbReference>
<dbReference type="RefSeq" id="WP_044831181.1">
    <property type="nucleotide sequence ID" value="NZ_CP059736.1"/>
</dbReference>
<accession>A0AAE9YW95</accession>
<evidence type="ECO:0000256" key="1">
    <source>
        <dbReference type="SAM" id="Coils"/>
    </source>
</evidence>
<reference evidence="2 3" key="1">
    <citation type="journal article" date="2015" name="Genome Announc.">
        <title>Draft Genome Sequences of Marine Isolates of Thalassomonas viridans and Thalassomonas actiniarum.</title>
        <authorList>
            <person name="Olonade I."/>
            <person name="van Zyl L.J."/>
            <person name="Trindade M."/>
        </authorList>
    </citation>
    <scope>NUCLEOTIDE SEQUENCE [LARGE SCALE GENOMIC DNA]</scope>
    <source>
        <strain evidence="2 3">A5K-106</strain>
    </source>
</reference>